<dbReference type="eggNOG" id="COG0770">
    <property type="taxonomic scope" value="Bacteria"/>
</dbReference>
<dbReference type="OrthoDB" id="5338390at2"/>
<dbReference type="SUPFAM" id="SSF63418">
    <property type="entry name" value="MurE/MurF N-terminal domain"/>
    <property type="match status" value="1"/>
</dbReference>
<protein>
    <submittedName>
        <fullName evidence="1">Ferrochelatase</fullName>
    </submittedName>
</protein>
<dbReference type="EMBL" id="FQ670179">
    <property type="protein sequence ID" value="CBY82806.1"/>
    <property type="molecule type" value="Genomic_DNA"/>
</dbReference>
<reference evidence="1 2" key="1">
    <citation type="journal article" date="2011" name="Genome Biol. Evol.">
        <title>Comparative whole genome sequence analysis of the carcinogenic bacterial model pathogen Helicobacter felis.</title>
        <authorList>
            <person name="Arnold I.C."/>
            <person name="Zigova Z."/>
            <person name="Holden M."/>
            <person name="Lawley T.D."/>
            <person name="Rad R."/>
            <person name="Dougan G."/>
            <person name="Falkow S."/>
            <person name="Bentley S.D."/>
            <person name="Muller A."/>
        </authorList>
    </citation>
    <scope>NUCLEOTIDE SEQUENCE [LARGE SCALE GENOMIC DNA]</scope>
    <source>
        <strain evidence="2">ATCC 49179 / CCUG 28539 / NCTC 12436 / CS1</strain>
    </source>
</reference>
<dbReference type="Proteomes" id="UP000007934">
    <property type="component" value="Chromosome"/>
</dbReference>
<evidence type="ECO:0000313" key="2">
    <source>
        <dbReference type="Proteomes" id="UP000007934"/>
    </source>
</evidence>
<dbReference type="HOGENOM" id="CLU_054536_0_0_7"/>
<organism evidence="1 2">
    <name type="scientific">Helicobacter felis (strain ATCC 49179 / CCUG 28539 / NCTC 12436 / CS1)</name>
    <dbReference type="NCBI Taxonomy" id="936155"/>
    <lineage>
        <taxon>Bacteria</taxon>
        <taxon>Pseudomonadati</taxon>
        <taxon>Campylobacterota</taxon>
        <taxon>Epsilonproteobacteria</taxon>
        <taxon>Campylobacterales</taxon>
        <taxon>Helicobacteraceae</taxon>
        <taxon>Helicobacter</taxon>
    </lineage>
</organism>
<proteinExistence type="predicted"/>
<sequence length="316" mass="35813">MYVAEVVEITRGVLQSTPYIRAFAHATTNPKRARGALFVALQSQDIQTAIENGAYGVLYDQNMEISDPEIAWIYVSNLDQALFRLLRYHLLGVCALCVSKITFTILSKIVENPKVLFFEGAEVELLNLDLDQMGHVIFYNPQLKRYFEQEITLPIHQPFNILLEQLFSLSILYKDQRLDLHLPSFYAPDLAQALFACEVLGLEARLEHLGALALMRPFYVNDALEPSTQGHKILVGGLEVESLQALLEYIHNLAPWHVVQIFSPVPLDTPCHIYEDLDHLKTLLLRPFSLGLIFGDVNIPHLLAFKHASKSLFGKF</sequence>
<dbReference type="KEGG" id="hfe:HFELIS_07220"/>
<dbReference type="STRING" id="936155.HFELIS_07220"/>
<evidence type="ECO:0000313" key="1">
    <source>
        <dbReference type="EMBL" id="CBY82806.1"/>
    </source>
</evidence>
<keyword evidence="2" id="KW-1185">Reference proteome</keyword>
<accession>E7AB46</accession>
<dbReference type="InterPro" id="IPR035911">
    <property type="entry name" value="MurE/MurF_N"/>
</dbReference>
<dbReference type="GeneID" id="36133534"/>
<gene>
    <name evidence="1" type="ordered locus">Hfelis_07220</name>
</gene>
<dbReference type="RefSeq" id="WP_013469172.1">
    <property type="nucleotide sequence ID" value="NC_014810.2"/>
</dbReference>
<dbReference type="AlphaFoldDB" id="E7AB46"/>
<name>E7AB46_HELFC</name>